<sequence length="86" mass="9364">MISADVQKLEPGNVIRLYEVDGTAFGADTLRFHAYGIPLPRLRQQNVIPTSSSRSLSGGRVKNMGRGLSRLKGWICPATDSLHGLN</sequence>
<dbReference type="HOGENOM" id="CLU_2497121_0_0_6"/>
<organism evidence="1">
    <name type="scientific">Xenorhabdus bovienii str. Intermedium</name>
    <dbReference type="NCBI Taxonomy" id="1379677"/>
    <lineage>
        <taxon>Bacteria</taxon>
        <taxon>Pseudomonadati</taxon>
        <taxon>Pseudomonadota</taxon>
        <taxon>Gammaproteobacteria</taxon>
        <taxon>Enterobacterales</taxon>
        <taxon>Morganellaceae</taxon>
        <taxon>Xenorhabdus</taxon>
    </lineage>
</organism>
<gene>
    <name evidence="1" type="ORF">XBI1_350003</name>
</gene>
<accession>A0A077QEX2</accession>
<reference evidence="1" key="1">
    <citation type="submission" date="2013-07" db="EMBL/GenBank/DDBJ databases">
        <title>Sub-species coevolution in mutualistic symbiosis.</title>
        <authorList>
            <person name="Murfin K."/>
            <person name="Klassen J."/>
            <person name="Lee M."/>
            <person name="Forst S."/>
            <person name="Stock P."/>
            <person name="Goodrich-Blair H."/>
        </authorList>
    </citation>
    <scope>NUCLEOTIDE SEQUENCE [LARGE SCALE GENOMIC DNA]</scope>
    <source>
        <strain evidence="1">Intermedium</strain>
    </source>
</reference>
<protein>
    <submittedName>
        <fullName evidence="1">Uncharacterized protein</fullName>
    </submittedName>
</protein>
<comment type="caution">
    <text evidence="1">The sequence shown here is derived from an EMBL/GenBank/DDBJ whole genome shotgun (WGS) entry which is preliminary data.</text>
</comment>
<dbReference type="AlphaFoldDB" id="A0A077QEX2"/>
<evidence type="ECO:0000313" key="1">
    <source>
        <dbReference type="EMBL" id="CDH34617.1"/>
    </source>
</evidence>
<proteinExistence type="predicted"/>
<dbReference type="Proteomes" id="UP000028480">
    <property type="component" value="Unassembled WGS sequence"/>
</dbReference>
<dbReference type="EMBL" id="CBTB010000241">
    <property type="protein sequence ID" value="CDH34617.1"/>
    <property type="molecule type" value="Genomic_DNA"/>
</dbReference>
<name>A0A077QEX2_XENBV</name>